<dbReference type="OrthoDB" id="1749636at2759"/>
<organism evidence="1 2">
    <name type="scientific">Olea europaea subsp. europaea</name>
    <dbReference type="NCBI Taxonomy" id="158383"/>
    <lineage>
        <taxon>Eukaryota</taxon>
        <taxon>Viridiplantae</taxon>
        <taxon>Streptophyta</taxon>
        <taxon>Embryophyta</taxon>
        <taxon>Tracheophyta</taxon>
        <taxon>Spermatophyta</taxon>
        <taxon>Magnoliopsida</taxon>
        <taxon>eudicotyledons</taxon>
        <taxon>Gunneridae</taxon>
        <taxon>Pentapetalae</taxon>
        <taxon>asterids</taxon>
        <taxon>lamiids</taxon>
        <taxon>Lamiales</taxon>
        <taxon>Oleaceae</taxon>
        <taxon>Oleeae</taxon>
        <taxon>Olea</taxon>
    </lineage>
</organism>
<proteinExistence type="predicted"/>
<evidence type="ECO:0000313" key="2">
    <source>
        <dbReference type="Proteomes" id="UP000594638"/>
    </source>
</evidence>
<name>A0A8S0UWE5_OLEEU</name>
<keyword evidence="2" id="KW-1185">Reference proteome</keyword>
<reference evidence="1 2" key="1">
    <citation type="submission" date="2019-12" db="EMBL/GenBank/DDBJ databases">
        <authorList>
            <person name="Alioto T."/>
            <person name="Alioto T."/>
            <person name="Gomez Garrido J."/>
        </authorList>
    </citation>
    <scope>NUCLEOTIDE SEQUENCE [LARGE SCALE GENOMIC DNA]</scope>
</reference>
<comment type="caution">
    <text evidence="1">The sequence shown here is derived from an EMBL/GenBank/DDBJ whole genome shotgun (WGS) entry which is preliminary data.</text>
</comment>
<dbReference type="Gramene" id="OE9A023836T1">
    <property type="protein sequence ID" value="OE9A023836C1"/>
    <property type="gene ID" value="OE9A023836"/>
</dbReference>
<protein>
    <submittedName>
        <fullName evidence="1">Uncharacterized protein</fullName>
    </submittedName>
</protein>
<dbReference type="Proteomes" id="UP000594638">
    <property type="component" value="Unassembled WGS sequence"/>
</dbReference>
<accession>A0A8S0UWE5</accession>
<evidence type="ECO:0000313" key="1">
    <source>
        <dbReference type="EMBL" id="CAA3022447.1"/>
    </source>
</evidence>
<gene>
    <name evidence="1" type="ORF">OLEA9_A023836</name>
</gene>
<sequence>MLHSLDKLDYGIRASLSTKQSLIPLQTPLVPSAMEKSQESCATPTPIASVTVPEPVFASTPMNAMAQSNLLPTNGNLRSLNALSQILFKLAKNGRNYASCKSQMTNLLFGYGLLVFVDGTHPCPSKIEPGYLFWTRQDCLAPWHSGYL</sequence>
<dbReference type="EMBL" id="CACTIH010009069">
    <property type="protein sequence ID" value="CAA3022447.1"/>
    <property type="molecule type" value="Genomic_DNA"/>
</dbReference>
<dbReference type="AlphaFoldDB" id="A0A8S0UWE5"/>